<evidence type="ECO:0008006" key="4">
    <source>
        <dbReference type="Google" id="ProtNLM"/>
    </source>
</evidence>
<dbReference type="EMBL" id="JAPCWZ010000003">
    <property type="protein sequence ID" value="KAK8875297.1"/>
    <property type="molecule type" value="Genomic_DNA"/>
</dbReference>
<evidence type="ECO:0000313" key="3">
    <source>
        <dbReference type="Proteomes" id="UP001390339"/>
    </source>
</evidence>
<sequence length="509" mass="55660">MVRSSANPSAQTHDSRARERPTFKHPSFSDADSDSSPETAGRRSGDWLQSLRHSSARVTSDGLPKSLDDEKSVKNEDSVNNEDSVKDEEASNDEEFLAPIHTSHKRPRSDHHASRPRKAARTLPKTSPPGNDSISSRLRSSSTKSRENSSPQIKEEHTNHHKTRAAARKKSVPRAGLAYKAGSSVAARRLAEQNLEHEVISISSDSEPEDDVSSPATTTNALALSSCPAPQPVVKSSSPLGHVTDENMFRDALFVEDWLLLNSLYLPFDASDDAVIPRHFQNSRLRKAVQQMRKLRMEEWRAVKECNKANGNERDRYAARAVKASRRVDDSIGRLAHLVDCRVRGMINDGLQPGLSGNDWQEVHQFSRFLHVSQLRVSRPSIQSPFAPSTGILGLERMGYTPVPVPTTQGVILPCALFPRGVLPNAGVRGYSSRSNTPIESGRVAILLCNSPSPAPPQAGNSISGVVAGSQHRPTLLGGIASKVESWLENSVGDDAQASRVEEIKDEED</sequence>
<comment type="caution">
    <text evidence="2">The sequence shown here is derived from an EMBL/GenBank/DDBJ whole genome shotgun (WGS) entry which is preliminary data.</text>
</comment>
<protein>
    <recommendedName>
        <fullName evidence="4">BZIP domain-containing protein</fullName>
    </recommendedName>
</protein>
<evidence type="ECO:0000256" key="1">
    <source>
        <dbReference type="SAM" id="MobiDB-lite"/>
    </source>
</evidence>
<gene>
    <name evidence="2" type="ORF">PGQ11_005811</name>
</gene>
<feature type="compositionally biased region" description="Basic residues" evidence="1">
    <location>
        <begin position="159"/>
        <end position="172"/>
    </location>
</feature>
<keyword evidence="3" id="KW-1185">Reference proteome</keyword>
<name>A0ABR2JCH4_9PEZI</name>
<evidence type="ECO:0000313" key="2">
    <source>
        <dbReference type="EMBL" id="KAK8875297.1"/>
    </source>
</evidence>
<feature type="region of interest" description="Disordered" evidence="1">
    <location>
        <begin position="199"/>
        <end position="218"/>
    </location>
</feature>
<feature type="compositionally biased region" description="Basic residues" evidence="1">
    <location>
        <begin position="102"/>
        <end position="120"/>
    </location>
</feature>
<organism evidence="2 3">
    <name type="scientific">Apiospora arundinis</name>
    <dbReference type="NCBI Taxonomy" id="335852"/>
    <lineage>
        <taxon>Eukaryota</taxon>
        <taxon>Fungi</taxon>
        <taxon>Dikarya</taxon>
        <taxon>Ascomycota</taxon>
        <taxon>Pezizomycotina</taxon>
        <taxon>Sordariomycetes</taxon>
        <taxon>Xylariomycetidae</taxon>
        <taxon>Amphisphaeriales</taxon>
        <taxon>Apiosporaceae</taxon>
        <taxon>Apiospora</taxon>
    </lineage>
</organism>
<dbReference type="Proteomes" id="UP001390339">
    <property type="component" value="Unassembled WGS sequence"/>
</dbReference>
<reference evidence="2 3" key="1">
    <citation type="journal article" date="2024" name="IMA Fungus">
        <title>Apiospora arundinis, a panoply of carbohydrate-active enzymes and secondary metabolites.</title>
        <authorList>
            <person name="Sorensen T."/>
            <person name="Petersen C."/>
            <person name="Muurmann A.T."/>
            <person name="Christiansen J.V."/>
            <person name="Brundto M.L."/>
            <person name="Overgaard C.K."/>
            <person name="Boysen A.T."/>
            <person name="Wollenberg R.D."/>
            <person name="Larsen T.O."/>
            <person name="Sorensen J.L."/>
            <person name="Nielsen K.L."/>
            <person name="Sondergaard T.E."/>
        </authorList>
    </citation>
    <scope>NUCLEOTIDE SEQUENCE [LARGE SCALE GENOMIC DNA]</scope>
    <source>
        <strain evidence="2 3">AAU 773</strain>
    </source>
</reference>
<feature type="compositionally biased region" description="Basic and acidic residues" evidence="1">
    <location>
        <begin position="66"/>
        <end position="89"/>
    </location>
</feature>
<feature type="compositionally biased region" description="Polar residues" evidence="1">
    <location>
        <begin position="1"/>
        <end position="12"/>
    </location>
</feature>
<feature type="region of interest" description="Disordered" evidence="1">
    <location>
        <begin position="1"/>
        <end position="175"/>
    </location>
</feature>
<proteinExistence type="predicted"/>
<accession>A0ABR2JCH4</accession>
<feature type="compositionally biased region" description="Low complexity" evidence="1">
    <location>
        <begin position="133"/>
        <end position="143"/>
    </location>
</feature>
<feature type="compositionally biased region" description="Basic and acidic residues" evidence="1">
    <location>
        <begin position="13"/>
        <end position="22"/>
    </location>
</feature>